<organism evidence="1 2">
    <name type="scientific">Aspergillus phoenicis ATCC 13157</name>
    <dbReference type="NCBI Taxonomy" id="1353007"/>
    <lineage>
        <taxon>Eukaryota</taxon>
        <taxon>Fungi</taxon>
        <taxon>Dikarya</taxon>
        <taxon>Ascomycota</taxon>
        <taxon>Pezizomycotina</taxon>
        <taxon>Eurotiomycetes</taxon>
        <taxon>Eurotiomycetidae</taxon>
        <taxon>Eurotiales</taxon>
        <taxon>Aspergillaceae</taxon>
        <taxon>Aspergillus</taxon>
    </lineage>
</organism>
<dbReference type="Proteomes" id="UP000254937">
    <property type="component" value="Unassembled WGS sequence"/>
</dbReference>
<keyword evidence="2" id="KW-1185">Reference proteome</keyword>
<dbReference type="EMBL" id="KZ851853">
    <property type="protein sequence ID" value="RDK42402.1"/>
    <property type="molecule type" value="Genomic_DNA"/>
</dbReference>
<evidence type="ECO:0000313" key="1">
    <source>
        <dbReference type="EMBL" id="RDK42402.1"/>
    </source>
</evidence>
<accession>A0A370PJN2</accession>
<gene>
    <name evidence="1" type="ORF">M752DRAFT_15697</name>
</gene>
<name>A0A370PJN2_ASPPH</name>
<reference evidence="1 2" key="1">
    <citation type="submission" date="2018-07" db="EMBL/GenBank/DDBJ databases">
        <title>Section-level genome sequencing of Aspergillus section Nigri to investigate inter- and intra-species variation.</title>
        <authorList>
            <consortium name="DOE Joint Genome Institute"/>
            <person name="Vesth T.C."/>
            <person name="Nybo J.L."/>
            <person name="Theobald S."/>
            <person name="Frisvad J.C."/>
            <person name="Larsen T.O."/>
            <person name="Nielsen K.F."/>
            <person name="Hoof J.B."/>
            <person name="Brandl J."/>
            <person name="Salamov A."/>
            <person name="Riley R."/>
            <person name="Gladden J.M."/>
            <person name="Phatale P."/>
            <person name="Nielsen M.T."/>
            <person name="Lyhne E.K."/>
            <person name="Kogle M.E."/>
            <person name="Strasser K."/>
            <person name="McDonnell E."/>
            <person name="Barry K."/>
            <person name="Clum A."/>
            <person name="Chen C."/>
            <person name="Nolan M."/>
            <person name="Sandor L."/>
            <person name="Kuo A."/>
            <person name="Lipzen A."/>
            <person name="Hainaut M."/>
            <person name="Drula E."/>
            <person name="Tsang A."/>
            <person name="Magnuson J.K."/>
            <person name="Henrissat B."/>
            <person name="Wiebenga A."/>
            <person name="Simmons B.A."/>
            <person name="Makela M.R."/>
            <person name="De vries R.P."/>
            <person name="Grigoriev I.V."/>
            <person name="Mortensen U.H."/>
            <person name="Baker S.E."/>
            <person name="Andersen M.R."/>
        </authorList>
    </citation>
    <scope>NUCLEOTIDE SEQUENCE [LARGE SCALE GENOMIC DNA]</scope>
    <source>
        <strain evidence="1 2">ATCC 13157</strain>
    </source>
</reference>
<evidence type="ECO:0000313" key="2">
    <source>
        <dbReference type="Proteomes" id="UP000254937"/>
    </source>
</evidence>
<protein>
    <submittedName>
        <fullName evidence="1">Uncharacterized protein</fullName>
    </submittedName>
</protein>
<proteinExistence type="predicted"/>
<sequence length="166" mass="18677">MSLNPLTKIVRNIQPESGFASYRNSAKHEVEKLVPSLVVPPVEIYKDIGPAVVSLMRQFTSAYPKLPEEIARKIHEDRHRIKASYEIIALRRGILSLEKVPTFIMIRLLDRGARLEMQAISQKGSEIVNWKDSDIVEISGADYLELQGDGTWVGIGVTYKVEETTA</sequence>
<dbReference type="AlphaFoldDB" id="A0A370PJN2"/>